<reference evidence="1 5" key="2">
    <citation type="submission" date="2020-07" db="EMBL/GenBank/DDBJ databases">
        <title>Updated taxonomy of Pectobacterium genus in the CIRM-CFBP bacterial collection: when new species reveal old endemic population.</title>
        <authorList>
            <person name="Pedron J."/>
            <person name="Barny M.A."/>
            <person name="Portier P."/>
        </authorList>
    </citation>
    <scope>NUCLEOTIDE SEQUENCE [LARGE SCALE GENOMIC DNA]</scope>
    <source>
        <strain evidence="1 5">CFBP5669</strain>
    </source>
</reference>
<sequence length="237" mass="27384">MSSRQDIKDGALFYSLRNGLVYTKILGWLDMGHARGDDIRALQLQFQAGEANNDPYYTIMYDQSMYINRFNRCLGIGKYSTWVIRKGKTRDEINRIMLAMMMNTASNFEGLQSLPQFSWYTDSGFSGEDLVSNLFGFYRTLIPGHYAYQVQPVSYASALRRWDHYGPVGANKNRGFVPTLYPDPQDLCVRHIPYKGKLPHFITWITPWNDFTSGEVEVFTNNGTKFSAKKRVYPRQC</sequence>
<evidence type="ECO:0000313" key="2">
    <source>
        <dbReference type="EMBL" id="POY51988.1"/>
    </source>
</evidence>
<organism evidence="2">
    <name type="scientific">Pectobacterium versatile</name>
    <dbReference type="NCBI Taxonomy" id="2488639"/>
    <lineage>
        <taxon>Bacteria</taxon>
        <taxon>Pseudomonadati</taxon>
        <taxon>Pseudomonadota</taxon>
        <taxon>Gammaproteobacteria</taxon>
        <taxon>Enterobacterales</taxon>
        <taxon>Pectobacteriaceae</taxon>
        <taxon>Pectobacterium</taxon>
    </lineage>
</organism>
<gene>
    <name evidence="2" type="ORF">F131LOC_00180</name>
    <name evidence="3" type="ORF">F131LOC_005805</name>
    <name evidence="1" type="ORF">H0253_05710</name>
</gene>
<evidence type="ECO:0000313" key="5">
    <source>
        <dbReference type="Proteomes" id="UP000584405"/>
    </source>
</evidence>
<dbReference type="EMBL" id="JACDRT010000004">
    <property type="protein sequence ID" value="MBA0158340.1"/>
    <property type="molecule type" value="Genomic_DNA"/>
</dbReference>
<evidence type="ECO:0000313" key="1">
    <source>
        <dbReference type="EMBL" id="MBA0158340.1"/>
    </source>
</evidence>
<dbReference type="AlphaFoldDB" id="A0A855MRK5"/>
<dbReference type="Proteomes" id="UP000237284">
    <property type="component" value="Chromosome"/>
</dbReference>
<accession>A0A855MRK5</accession>
<dbReference type="EMBL" id="PDVW01000001">
    <property type="protein sequence ID" value="POY51988.1"/>
    <property type="molecule type" value="Genomic_DNA"/>
</dbReference>
<dbReference type="RefSeq" id="WP_103970658.1">
    <property type="nucleotide sequence ID" value="NZ_CAKLHZ010000017.1"/>
</dbReference>
<reference evidence="3 4" key="3">
    <citation type="submission" date="2020-11" db="EMBL/GenBank/DDBJ databases">
        <title>Complete genome sequence of Pectobacterium versatile F131.</title>
        <authorList>
            <person name="Shirshikov F.V."/>
            <person name="Miroshnikov K."/>
            <person name="Toshakov S.V."/>
            <person name="Kabanova A.P."/>
            <person name="Barannik A.P."/>
            <person name="Shneider M."/>
            <person name="Ignatov A.N."/>
            <person name="Miroshnikov K.A."/>
            <person name="Mikhailova Y.V."/>
            <person name="Shelenkov A."/>
            <person name="Yanushevich Y.G."/>
            <person name="Evseev P.V."/>
        </authorList>
    </citation>
    <scope>NUCLEOTIDE SEQUENCE [LARGE SCALE GENOMIC DNA]</scope>
    <source>
        <strain evidence="3 4">F131</strain>
    </source>
</reference>
<dbReference type="Proteomes" id="UP000584405">
    <property type="component" value="Unassembled WGS sequence"/>
</dbReference>
<evidence type="ECO:0000313" key="3">
    <source>
        <dbReference type="EMBL" id="QPK16872.1"/>
    </source>
</evidence>
<reference evidence="2" key="1">
    <citation type="submission" date="2017-12" db="EMBL/GenBank/DDBJ databases">
        <title>First report on the novel genomospecies/subspecies of Pectobacterium carotovorum in Russia.</title>
        <authorList>
            <person name="Shirshikov F.V."/>
            <person name="Miroshnikov K."/>
            <person name="Toshakov S.V."/>
            <person name="Kabanova A.P."/>
            <person name="Barannik A.P."/>
            <person name="Shneider M."/>
            <person name="Ignatov A.N."/>
            <person name="Miroshnikov K.A."/>
        </authorList>
    </citation>
    <scope>NUCLEOTIDE SEQUENCE [LARGE SCALE GENOMIC DNA]</scope>
    <source>
        <strain evidence="2">F131</strain>
    </source>
</reference>
<dbReference type="EMBL" id="CP065030">
    <property type="protein sequence ID" value="QPK16872.1"/>
    <property type="molecule type" value="Genomic_DNA"/>
</dbReference>
<protein>
    <submittedName>
        <fullName evidence="2">Uncharacterized protein</fullName>
    </submittedName>
</protein>
<proteinExistence type="predicted"/>
<name>A0A855MRK5_9GAMM</name>
<evidence type="ECO:0000313" key="4">
    <source>
        <dbReference type="Proteomes" id="UP000237284"/>
    </source>
</evidence>